<dbReference type="EMBL" id="AAOS02000039">
    <property type="protein sequence ID" value="EDR30570.1"/>
    <property type="molecule type" value="Genomic_DNA"/>
</dbReference>
<reference evidence="2 3" key="2">
    <citation type="submission" date="2010-03" db="EMBL/GenBank/DDBJ databases">
        <authorList>
            <person name="Payne S.H."/>
            <person name="Sutton G.G."/>
        </authorList>
    </citation>
    <scope>NUCLEOTIDE SEQUENCE [LARGE SCALE GENOMIC DNA]</scope>
    <source>
        <strain evidence="2 3">IP275</strain>
    </source>
</reference>
<evidence type="ECO:0000256" key="1">
    <source>
        <dbReference type="SAM" id="MobiDB-lite"/>
    </source>
</evidence>
<comment type="caution">
    <text evidence="2">The sequence shown here is derived from an EMBL/GenBank/DDBJ whole genome shotgun (WGS) entry which is preliminary data.</text>
</comment>
<organism evidence="2 3">
    <name type="scientific">Yersinia pestis biovar Orientalis str. IP275</name>
    <dbReference type="NCBI Taxonomy" id="373665"/>
    <lineage>
        <taxon>Bacteria</taxon>
        <taxon>Pseudomonadati</taxon>
        <taxon>Pseudomonadota</taxon>
        <taxon>Gammaproteobacteria</taxon>
        <taxon>Enterobacterales</taxon>
        <taxon>Yersiniaceae</taxon>
        <taxon>Yersinia</taxon>
    </lineage>
</organism>
<name>A0AAV3AVA6_YERPE</name>
<gene>
    <name evidence="2" type="ORF">YPIP275_1827</name>
</gene>
<evidence type="ECO:0000313" key="2">
    <source>
        <dbReference type="EMBL" id="EDR30570.1"/>
    </source>
</evidence>
<feature type="compositionally biased region" description="Polar residues" evidence="1">
    <location>
        <begin position="9"/>
        <end position="20"/>
    </location>
</feature>
<dbReference type="Proteomes" id="UP000004430">
    <property type="component" value="Unassembled WGS sequence"/>
</dbReference>
<reference evidence="2 3" key="1">
    <citation type="submission" date="2008-01" db="EMBL/GenBank/DDBJ databases">
        <title>Yersinia pestis Strain IP275 project at JCVI/TIGR.</title>
        <authorList>
            <person name="Ravel J."/>
            <person name="Eppinger M."/>
            <person name="Fricke W.F."/>
            <person name="Rosovitz M."/>
            <person name="Lindler L.E."/>
            <person name="Bearden S."/>
            <person name="Shriefer M."/>
        </authorList>
    </citation>
    <scope>NUCLEOTIDE SEQUENCE [LARGE SCALE GENOMIC DNA]</scope>
    <source>
        <strain evidence="2 3">IP275</strain>
    </source>
</reference>
<feature type="region of interest" description="Disordered" evidence="1">
    <location>
        <begin position="1"/>
        <end position="20"/>
    </location>
</feature>
<sequence>MDKGCQRPGNDTNLCTGSTKNDLQIQHDGGNGLLRIEPVVSAFPDFL</sequence>
<dbReference type="AlphaFoldDB" id="A0AAV3AVA6"/>
<protein>
    <submittedName>
        <fullName evidence="2">Uncharacterized protein</fullName>
    </submittedName>
</protein>
<accession>A0AAV3AVA6</accession>
<proteinExistence type="predicted"/>
<evidence type="ECO:0000313" key="3">
    <source>
        <dbReference type="Proteomes" id="UP000004430"/>
    </source>
</evidence>